<evidence type="ECO:0000313" key="1">
    <source>
        <dbReference type="EMBL" id="OMJ92985.1"/>
    </source>
</evidence>
<dbReference type="Proteomes" id="UP000187209">
    <property type="component" value="Unassembled WGS sequence"/>
</dbReference>
<dbReference type="EMBL" id="MPUH01000050">
    <property type="protein sequence ID" value="OMJ92985.1"/>
    <property type="molecule type" value="Genomic_DNA"/>
</dbReference>
<reference evidence="1 2" key="1">
    <citation type="submission" date="2016-11" db="EMBL/GenBank/DDBJ databases">
        <title>The macronuclear genome of Stentor coeruleus: a giant cell with tiny introns.</title>
        <authorList>
            <person name="Slabodnick M."/>
            <person name="Ruby J.G."/>
            <person name="Reiff S.B."/>
            <person name="Swart E.C."/>
            <person name="Gosai S."/>
            <person name="Prabakaran S."/>
            <person name="Witkowska E."/>
            <person name="Larue G.E."/>
            <person name="Fisher S."/>
            <person name="Freeman R.M."/>
            <person name="Gunawardena J."/>
            <person name="Chu W."/>
            <person name="Stover N.A."/>
            <person name="Gregory B.D."/>
            <person name="Nowacki M."/>
            <person name="Derisi J."/>
            <person name="Roy S.W."/>
            <person name="Marshall W.F."/>
            <person name="Sood P."/>
        </authorList>
    </citation>
    <scope>NUCLEOTIDE SEQUENCE [LARGE SCALE GENOMIC DNA]</scope>
    <source>
        <strain evidence="1">WM001</strain>
    </source>
</reference>
<evidence type="ECO:0000313" key="2">
    <source>
        <dbReference type="Proteomes" id="UP000187209"/>
    </source>
</evidence>
<sequence length="1007" mass="117554">MDLPAKRKASSFSFSPPASKLRKVDIKISKSPIISKNLWIKILSYLDLKTYYQIVPGINKFFRSLVNKGASNANFVTFVIEFKAENKQNKQKFINKKEFAKFISKKNLLKRLRLIFKNLNAYGPSDHTYFLNIHPFIQFEKVKYAHLKIDSLKHLYLNKFFSFFPLIKSLRFDLQSDSNDLLLIFDLFFAKDFILSNYFKNISKENVYIPNNLKSLIICANLEKSKDIDLFETISSTKNSQLREIVIKDYKRNCNLNFKALRSFCCSDKLIKLKLPVFCLTNAEAVYNFCLYIGNNTILRSLTICTILLEYIDILTTEFTRNRSLTKLHFIGVEAAIENSLILFNSISTMNVNNFSLASRAFQTNKLCKEYIIAIDKLLSSSKIIKLNINLVNCSFKKIQSLAEIIINHAHNHKLEWFIKHNLKFCLQNRLEIPSVSGSYNYSTYLAFEVFSQIVNRIQNMSGLPVSAEDFTLKLKELIKTSKLSIENTKFSVQVFYYSILSIKYPDLECLNLISIEINSDNICFLKVLNVLKNLKTLKLCVSNIFNLKELLNCLTFCNSKLENLNLDFTSDWVWRESYTKIIKKLNHLSKLHLLGINAINSDLYISSTIQNLQIFKISYSQFNQETFPYLISGFKACQNLLNIKLNKICIHNYDECIAMQELLDILKEKNNLTKIYIRFNNLNPSLIIQTRDIYMNFMQTIDLIVLNNKNLTELSVLIPVYYKFLTEYSFHIYELVKKYTNIEIINTFKIKSCYEDNFSYFPEELLPSEKSKCSTLPDTSRFLSIMPIIISQLFVKYDTNFVVENYFSQDLDTIKLDFNPPYANPLLNILVFSMIRIFENLQVFILGNILLDPTIACVLSWNIALIPNLRKIVLKNLETSFEEILWVFSAQKLKSLKFYDMILLKKNDEVNFKLLLQSANIEKLCLWNVIYNVPRKHTLFTINYYECQTCHFDIENQSMIFDFFSGCKAIKLKYASKCVDCANIVYDKIKEFPMLKVFVQKIIPDN</sequence>
<comment type="caution">
    <text evidence="1">The sequence shown here is derived from an EMBL/GenBank/DDBJ whole genome shotgun (WGS) entry which is preliminary data.</text>
</comment>
<protein>
    <recommendedName>
        <fullName evidence="3">F-box domain-containing protein</fullName>
    </recommendedName>
</protein>
<dbReference type="Gene3D" id="3.80.10.10">
    <property type="entry name" value="Ribonuclease Inhibitor"/>
    <property type="match status" value="1"/>
</dbReference>
<organism evidence="1 2">
    <name type="scientific">Stentor coeruleus</name>
    <dbReference type="NCBI Taxonomy" id="5963"/>
    <lineage>
        <taxon>Eukaryota</taxon>
        <taxon>Sar</taxon>
        <taxon>Alveolata</taxon>
        <taxon>Ciliophora</taxon>
        <taxon>Postciliodesmatophora</taxon>
        <taxon>Heterotrichea</taxon>
        <taxon>Heterotrichida</taxon>
        <taxon>Stentoridae</taxon>
        <taxon>Stentor</taxon>
    </lineage>
</organism>
<gene>
    <name evidence="1" type="ORF">SteCoe_4062</name>
</gene>
<evidence type="ECO:0008006" key="3">
    <source>
        <dbReference type="Google" id="ProtNLM"/>
    </source>
</evidence>
<dbReference type="SUPFAM" id="SSF52047">
    <property type="entry name" value="RNI-like"/>
    <property type="match status" value="1"/>
</dbReference>
<name>A0A1R2CVH9_9CILI</name>
<dbReference type="AlphaFoldDB" id="A0A1R2CVH9"/>
<keyword evidence="2" id="KW-1185">Reference proteome</keyword>
<dbReference type="InterPro" id="IPR032675">
    <property type="entry name" value="LRR_dom_sf"/>
</dbReference>
<accession>A0A1R2CVH9</accession>
<proteinExistence type="predicted"/>